<proteinExistence type="predicted"/>
<dbReference type="Proteomes" id="UP000242519">
    <property type="component" value="Unassembled WGS sequence"/>
</dbReference>
<organism evidence="2 3">
    <name type="scientific">Diplocarpon coronariae</name>
    <dbReference type="NCBI Taxonomy" id="2795749"/>
    <lineage>
        <taxon>Eukaryota</taxon>
        <taxon>Fungi</taxon>
        <taxon>Dikarya</taxon>
        <taxon>Ascomycota</taxon>
        <taxon>Pezizomycotina</taxon>
        <taxon>Leotiomycetes</taxon>
        <taxon>Helotiales</taxon>
        <taxon>Drepanopezizaceae</taxon>
        <taxon>Diplocarpon</taxon>
    </lineage>
</organism>
<comment type="caution">
    <text evidence="2">The sequence shown here is derived from an EMBL/GenBank/DDBJ whole genome shotgun (WGS) entry which is preliminary data.</text>
</comment>
<dbReference type="AlphaFoldDB" id="A0A218Z6X4"/>
<gene>
    <name evidence="2" type="ORF">B2J93_7530</name>
</gene>
<evidence type="ECO:0000313" key="2">
    <source>
        <dbReference type="EMBL" id="OWP03512.1"/>
    </source>
</evidence>
<dbReference type="OrthoDB" id="4186099at2759"/>
<keyword evidence="1" id="KW-0732">Signal</keyword>
<feature type="signal peptide" evidence="1">
    <location>
        <begin position="1"/>
        <end position="21"/>
    </location>
</feature>
<evidence type="ECO:0000256" key="1">
    <source>
        <dbReference type="SAM" id="SignalP"/>
    </source>
</evidence>
<name>A0A218Z6X4_9HELO</name>
<feature type="chain" id="PRO_5013030344" evidence="1">
    <location>
        <begin position="22"/>
        <end position="120"/>
    </location>
</feature>
<dbReference type="InParanoid" id="A0A218Z6X4"/>
<accession>A0A218Z6X4</accession>
<dbReference type="EMBL" id="MZNU01000176">
    <property type="protein sequence ID" value="OWP03512.1"/>
    <property type="molecule type" value="Genomic_DNA"/>
</dbReference>
<keyword evidence="3" id="KW-1185">Reference proteome</keyword>
<protein>
    <submittedName>
        <fullName evidence="2">Uncharacterized protein</fullName>
    </submittedName>
</protein>
<sequence length="120" mass="12895">MQLNLGNLIPAALLLAPGASAAPSFLSPEAHNISSSLFLASASTYCRLNLHYCGWNLMNVDPEYKRRISSKLCERGMCDPSDPAIWNSLWNCGADLEFISICGGAYSCADGGSGRPDYCK</sequence>
<reference evidence="2 3" key="1">
    <citation type="submission" date="2017-04" db="EMBL/GenBank/DDBJ databases">
        <title>Draft genome sequence of Marssonina coronaria NL1: causal agent of apple blotch.</title>
        <authorList>
            <person name="Cheng Q."/>
        </authorList>
    </citation>
    <scope>NUCLEOTIDE SEQUENCE [LARGE SCALE GENOMIC DNA]</scope>
    <source>
        <strain evidence="2 3">NL1</strain>
    </source>
</reference>
<evidence type="ECO:0000313" key="3">
    <source>
        <dbReference type="Proteomes" id="UP000242519"/>
    </source>
</evidence>